<accession>A0A0A8ZP13</accession>
<dbReference type="AlphaFoldDB" id="A0A0A8ZP13"/>
<name>A0A0A8ZP13_ARUDO</name>
<organism evidence="1">
    <name type="scientific">Arundo donax</name>
    <name type="common">Giant reed</name>
    <name type="synonym">Donax arundinaceus</name>
    <dbReference type="NCBI Taxonomy" id="35708"/>
    <lineage>
        <taxon>Eukaryota</taxon>
        <taxon>Viridiplantae</taxon>
        <taxon>Streptophyta</taxon>
        <taxon>Embryophyta</taxon>
        <taxon>Tracheophyta</taxon>
        <taxon>Spermatophyta</taxon>
        <taxon>Magnoliopsida</taxon>
        <taxon>Liliopsida</taxon>
        <taxon>Poales</taxon>
        <taxon>Poaceae</taxon>
        <taxon>PACMAD clade</taxon>
        <taxon>Arundinoideae</taxon>
        <taxon>Arundineae</taxon>
        <taxon>Arundo</taxon>
    </lineage>
</organism>
<protein>
    <submittedName>
        <fullName evidence="1">Uncharacterized protein</fullName>
    </submittedName>
</protein>
<sequence>MRVLLAVLYQTNMRPSELMRSDFLF</sequence>
<proteinExistence type="predicted"/>
<reference evidence="1" key="2">
    <citation type="journal article" date="2015" name="Data Brief">
        <title>Shoot transcriptome of the giant reed, Arundo donax.</title>
        <authorList>
            <person name="Barrero R.A."/>
            <person name="Guerrero F.D."/>
            <person name="Moolhuijzen P."/>
            <person name="Goolsby J.A."/>
            <person name="Tidwell J."/>
            <person name="Bellgard S.E."/>
            <person name="Bellgard M.I."/>
        </authorList>
    </citation>
    <scope>NUCLEOTIDE SEQUENCE</scope>
    <source>
        <tissue evidence="1">Shoot tissue taken approximately 20 cm above the soil surface</tissue>
    </source>
</reference>
<reference evidence="1" key="1">
    <citation type="submission" date="2014-09" db="EMBL/GenBank/DDBJ databases">
        <authorList>
            <person name="Magalhaes I.L.F."/>
            <person name="Oliveira U."/>
            <person name="Santos F.R."/>
            <person name="Vidigal T.H.D.A."/>
            <person name="Brescovit A.D."/>
            <person name="Santos A.J."/>
        </authorList>
    </citation>
    <scope>NUCLEOTIDE SEQUENCE</scope>
    <source>
        <tissue evidence="1">Shoot tissue taken approximately 20 cm above the soil surface</tissue>
    </source>
</reference>
<dbReference type="EMBL" id="GBRH01259395">
    <property type="protein sequence ID" value="JAD38500.1"/>
    <property type="molecule type" value="Transcribed_RNA"/>
</dbReference>
<evidence type="ECO:0000313" key="1">
    <source>
        <dbReference type="EMBL" id="JAD38500.1"/>
    </source>
</evidence>